<feature type="compositionally biased region" description="Basic and acidic residues" evidence="7">
    <location>
        <begin position="440"/>
        <end position="454"/>
    </location>
</feature>
<keyword evidence="2" id="KW-0548">Nucleotidyltransferase</keyword>
<dbReference type="EMBL" id="JACTAM010000011">
    <property type="protein sequence ID" value="KAI2658972.1"/>
    <property type="molecule type" value="Genomic_DNA"/>
</dbReference>
<keyword evidence="4" id="KW-0255">Endonuclease</keyword>
<evidence type="ECO:0000256" key="6">
    <source>
        <dbReference type="ARBA" id="ARBA00022918"/>
    </source>
</evidence>
<feature type="region of interest" description="Disordered" evidence="7">
    <location>
        <begin position="42"/>
        <end position="122"/>
    </location>
</feature>
<dbReference type="PANTHER" id="PTHR33050:SF7">
    <property type="entry name" value="RIBONUCLEASE H"/>
    <property type="match status" value="1"/>
</dbReference>
<keyword evidence="1" id="KW-0808">Transferase</keyword>
<dbReference type="Pfam" id="PF17917">
    <property type="entry name" value="RT_RNaseH"/>
    <property type="match status" value="1"/>
</dbReference>
<keyword evidence="3" id="KW-0540">Nuclease</keyword>
<feature type="compositionally biased region" description="Basic and acidic residues" evidence="7">
    <location>
        <begin position="483"/>
        <end position="497"/>
    </location>
</feature>
<organism evidence="9 10">
    <name type="scientific">Labeo rohita</name>
    <name type="common">Indian major carp</name>
    <name type="synonym">Cyprinus rohita</name>
    <dbReference type="NCBI Taxonomy" id="84645"/>
    <lineage>
        <taxon>Eukaryota</taxon>
        <taxon>Metazoa</taxon>
        <taxon>Chordata</taxon>
        <taxon>Craniata</taxon>
        <taxon>Vertebrata</taxon>
        <taxon>Euteleostomi</taxon>
        <taxon>Actinopterygii</taxon>
        <taxon>Neopterygii</taxon>
        <taxon>Teleostei</taxon>
        <taxon>Ostariophysi</taxon>
        <taxon>Cypriniformes</taxon>
        <taxon>Cyprinidae</taxon>
        <taxon>Labeoninae</taxon>
        <taxon>Labeonini</taxon>
        <taxon>Labeo</taxon>
    </lineage>
</organism>
<evidence type="ECO:0000256" key="1">
    <source>
        <dbReference type="ARBA" id="ARBA00022679"/>
    </source>
</evidence>
<sequence length="844" mass="91827">MKEKDRVFLLDAPLSPSGLFGDAVNAVVDRYQEARKQAAAFQRFLPRRRPTHEAAELEQPRPRTSSSHRETQKQSVATRTPPHRGRVRRRSRSGAPGRSPICGSCFSLGGPRPSGPDGAGPLRVAPSGEFRGAPHYSVSGSPLCPREAVLPTLPVIQGAAASCELSPQSLPARDVPELGGSPPPAGVSGSARSGASCRATVTGHRSSDPCNTRGQSREAGSLSRSFGSVETTAQCVCLGPAHCRARLSHSVRRFTSAVQRGLSHFGGSRAGSGNGARSSYSPEEGGHRGGPSSVQRVRVLQPVLHCSQEGWGPASHFRSPPPEPLSHAAEVQDADCKTGRVTNQVRGLVCHDRSKGRVFPRLHPSSTQEVPEVCFQGRSLPISGSSFRSSTLPPHFHEVCGCSSGSPATPGHPHTQLHRRLAYPGPVGDGSGSASRCRSRTHERAGVKTKRQEKCAFSSTENHLSGRGVGFDHDAGTVVSCSDRVDPRRSHESEGRPVTHCQAVSTTAGSHGSCVQRDTFWPAVHETPTVVAQDQGVSPRGNPLRMIKVTRRCLRALDMWRKPWFLSQGPVLGAPCRRVTLATDASLTGWGAVMSGHPARGLWSGRHLSWHINCLEMLAVFQGLKHFLPDLRDRHVLVRTDNTAVVSYINHQGGLRSRPLYKLAHQILVWSQGKLLSLRAVFVPGYLNVGADVLSRQGPRPGEWMLHPEVVKQIWRVFGPAQVDLFATRDNAQCPLWYSLVHPAPLGLDAMVQTWPRLRLYAFPPIALLPGVLERVRRDGVSLLLVAPFWPGRVWFSDLISLLDGSPWEIPVRRDLLSQAGGSFLHPRPELWKLWVWPLRGRTS</sequence>
<feature type="region of interest" description="Disordered" evidence="7">
    <location>
        <begin position="169"/>
        <end position="224"/>
    </location>
</feature>
<comment type="caution">
    <text evidence="9">The sequence shown here is derived from an EMBL/GenBank/DDBJ whole genome shotgun (WGS) entry which is preliminary data.</text>
</comment>
<gene>
    <name evidence="9" type="ORF">H4Q32_023141</name>
</gene>
<name>A0ABQ8M7W1_LABRO</name>
<dbReference type="Proteomes" id="UP000830375">
    <property type="component" value="Unassembled WGS sequence"/>
</dbReference>
<dbReference type="InterPro" id="IPR043502">
    <property type="entry name" value="DNA/RNA_pol_sf"/>
</dbReference>
<keyword evidence="10" id="KW-1185">Reference proteome</keyword>
<feature type="compositionally biased region" description="Basic and acidic residues" evidence="7">
    <location>
        <begin position="51"/>
        <end position="72"/>
    </location>
</feature>
<feature type="compositionally biased region" description="Low complexity" evidence="7">
    <location>
        <begin position="186"/>
        <end position="196"/>
    </location>
</feature>
<evidence type="ECO:0000313" key="10">
    <source>
        <dbReference type="Proteomes" id="UP000830375"/>
    </source>
</evidence>
<feature type="region of interest" description="Disordered" evidence="7">
    <location>
        <begin position="406"/>
        <end position="459"/>
    </location>
</feature>
<keyword evidence="5" id="KW-0378">Hydrolase</keyword>
<protein>
    <submittedName>
        <fullName evidence="9">ORF V: Enzymatic polyprotein</fullName>
    </submittedName>
</protein>
<keyword evidence="6" id="KW-0695">RNA-directed DNA polymerase</keyword>
<evidence type="ECO:0000256" key="3">
    <source>
        <dbReference type="ARBA" id="ARBA00022722"/>
    </source>
</evidence>
<reference evidence="9 10" key="1">
    <citation type="submission" date="2022-01" db="EMBL/GenBank/DDBJ databases">
        <title>A high-quality chromosome-level genome assembly of rohu carp, Labeo rohita.</title>
        <authorList>
            <person name="Arick M.A. II"/>
            <person name="Hsu C.-Y."/>
            <person name="Magbanua Z."/>
            <person name="Pechanova O."/>
            <person name="Grover C."/>
            <person name="Miller E."/>
            <person name="Thrash A."/>
            <person name="Ezzel L."/>
            <person name="Alam S."/>
            <person name="Benzie J."/>
            <person name="Hamilton M."/>
            <person name="Karsi A."/>
            <person name="Lawrence M.L."/>
            <person name="Peterson D.G."/>
        </authorList>
    </citation>
    <scope>NUCLEOTIDE SEQUENCE [LARGE SCALE GENOMIC DNA]</scope>
    <source>
        <strain evidence="10">BAU-BD-2019</strain>
        <tissue evidence="9">Blood</tissue>
    </source>
</reference>
<evidence type="ECO:0000256" key="5">
    <source>
        <dbReference type="ARBA" id="ARBA00022801"/>
    </source>
</evidence>
<evidence type="ECO:0000256" key="7">
    <source>
        <dbReference type="SAM" id="MobiDB-lite"/>
    </source>
</evidence>
<evidence type="ECO:0000259" key="8">
    <source>
        <dbReference type="Pfam" id="PF17917"/>
    </source>
</evidence>
<evidence type="ECO:0000313" key="9">
    <source>
        <dbReference type="EMBL" id="KAI2658972.1"/>
    </source>
</evidence>
<evidence type="ECO:0000256" key="4">
    <source>
        <dbReference type="ARBA" id="ARBA00022759"/>
    </source>
</evidence>
<dbReference type="InterPro" id="IPR041373">
    <property type="entry name" value="RT_RNaseH"/>
</dbReference>
<dbReference type="InterPro" id="IPR052055">
    <property type="entry name" value="Hepadnavirus_pol/RT"/>
</dbReference>
<dbReference type="SUPFAM" id="SSF56672">
    <property type="entry name" value="DNA/RNA polymerases"/>
    <property type="match status" value="1"/>
</dbReference>
<dbReference type="PANTHER" id="PTHR33050">
    <property type="entry name" value="REVERSE TRANSCRIPTASE DOMAIN-CONTAINING PROTEIN"/>
    <property type="match status" value="1"/>
</dbReference>
<feature type="compositionally biased region" description="Basic residues" evidence="7">
    <location>
        <begin position="81"/>
        <end position="92"/>
    </location>
</feature>
<evidence type="ECO:0000256" key="2">
    <source>
        <dbReference type="ARBA" id="ARBA00022695"/>
    </source>
</evidence>
<feature type="region of interest" description="Disordered" evidence="7">
    <location>
        <begin position="483"/>
        <end position="511"/>
    </location>
</feature>
<feature type="domain" description="Reverse transcriptase RNase H-like" evidence="8">
    <location>
        <begin position="577"/>
        <end position="650"/>
    </location>
</feature>
<proteinExistence type="predicted"/>
<dbReference type="CDD" id="cd09275">
    <property type="entry name" value="RNase_HI_RT_DIRS1"/>
    <property type="match status" value="1"/>
</dbReference>
<feature type="region of interest" description="Disordered" evidence="7">
    <location>
        <begin position="263"/>
        <end position="293"/>
    </location>
</feature>
<accession>A0ABQ8M7W1</accession>